<reference evidence="8" key="1">
    <citation type="journal article" date="2023" name="Mol. Phylogenet. Evol.">
        <title>Genome-scale phylogeny and comparative genomics of the fungal order Sordariales.</title>
        <authorList>
            <person name="Hensen N."/>
            <person name="Bonometti L."/>
            <person name="Westerberg I."/>
            <person name="Brannstrom I.O."/>
            <person name="Guillou S."/>
            <person name="Cros-Aarteil S."/>
            <person name="Calhoun S."/>
            <person name="Haridas S."/>
            <person name="Kuo A."/>
            <person name="Mondo S."/>
            <person name="Pangilinan J."/>
            <person name="Riley R."/>
            <person name="LaButti K."/>
            <person name="Andreopoulos B."/>
            <person name="Lipzen A."/>
            <person name="Chen C."/>
            <person name="Yan M."/>
            <person name="Daum C."/>
            <person name="Ng V."/>
            <person name="Clum A."/>
            <person name="Steindorff A."/>
            <person name="Ohm R.A."/>
            <person name="Martin F."/>
            <person name="Silar P."/>
            <person name="Natvig D.O."/>
            <person name="Lalanne C."/>
            <person name="Gautier V."/>
            <person name="Ament-Velasquez S.L."/>
            <person name="Kruys A."/>
            <person name="Hutchinson M.I."/>
            <person name="Powell A.J."/>
            <person name="Barry K."/>
            <person name="Miller A.N."/>
            <person name="Grigoriev I.V."/>
            <person name="Debuchy R."/>
            <person name="Gladieux P."/>
            <person name="Hiltunen Thoren M."/>
            <person name="Johannesson H."/>
        </authorList>
    </citation>
    <scope>NUCLEOTIDE SEQUENCE</scope>
    <source>
        <strain evidence="8">CBS 103.79</strain>
    </source>
</reference>
<keyword evidence="4 6" id="KW-0472">Membrane</keyword>
<dbReference type="PANTHER" id="PTHR37451">
    <property type="entry name" value="MARVEL DOMAIN"/>
    <property type="match status" value="1"/>
</dbReference>
<dbReference type="Pfam" id="PF01284">
    <property type="entry name" value="MARVEL"/>
    <property type="match status" value="1"/>
</dbReference>
<dbReference type="AlphaFoldDB" id="A0AAN6MLP7"/>
<dbReference type="EMBL" id="MU855489">
    <property type="protein sequence ID" value="KAK3902745.1"/>
    <property type="molecule type" value="Genomic_DNA"/>
</dbReference>
<dbReference type="InterPro" id="IPR008253">
    <property type="entry name" value="Marvel"/>
</dbReference>
<keyword evidence="2 6" id="KW-0812">Transmembrane</keyword>
<feature type="region of interest" description="Disordered" evidence="5">
    <location>
        <begin position="191"/>
        <end position="219"/>
    </location>
</feature>
<organism evidence="8 9">
    <name type="scientific">Staphylotrichum tortipilum</name>
    <dbReference type="NCBI Taxonomy" id="2831512"/>
    <lineage>
        <taxon>Eukaryota</taxon>
        <taxon>Fungi</taxon>
        <taxon>Dikarya</taxon>
        <taxon>Ascomycota</taxon>
        <taxon>Pezizomycotina</taxon>
        <taxon>Sordariomycetes</taxon>
        <taxon>Sordariomycetidae</taxon>
        <taxon>Sordariales</taxon>
        <taxon>Chaetomiaceae</taxon>
        <taxon>Staphylotrichum</taxon>
    </lineage>
</organism>
<dbReference type="GO" id="GO:0016020">
    <property type="term" value="C:membrane"/>
    <property type="evidence" value="ECO:0007669"/>
    <property type="project" value="UniProtKB-SubCell"/>
</dbReference>
<evidence type="ECO:0000256" key="4">
    <source>
        <dbReference type="ARBA" id="ARBA00023136"/>
    </source>
</evidence>
<comment type="caution">
    <text evidence="8">The sequence shown here is derived from an EMBL/GenBank/DDBJ whole genome shotgun (WGS) entry which is preliminary data.</text>
</comment>
<reference evidence="8" key="2">
    <citation type="submission" date="2023-05" db="EMBL/GenBank/DDBJ databases">
        <authorList>
            <consortium name="Lawrence Berkeley National Laboratory"/>
            <person name="Steindorff A."/>
            <person name="Hensen N."/>
            <person name="Bonometti L."/>
            <person name="Westerberg I."/>
            <person name="Brannstrom I.O."/>
            <person name="Guillou S."/>
            <person name="Cros-Aarteil S."/>
            <person name="Calhoun S."/>
            <person name="Haridas S."/>
            <person name="Kuo A."/>
            <person name="Mondo S."/>
            <person name="Pangilinan J."/>
            <person name="Riley R."/>
            <person name="Labutti K."/>
            <person name="Andreopoulos B."/>
            <person name="Lipzen A."/>
            <person name="Chen C."/>
            <person name="Yanf M."/>
            <person name="Daum C."/>
            <person name="Ng V."/>
            <person name="Clum A."/>
            <person name="Ohm R."/>
            <person name="Martin F."/>
            <person name="Silar P."/>
            <person name="Natvig D."/>
            <person name="Lalanne C."/>
            <person name="Gautier V."/>
            <person name="Ament-Velasquez S.L."/>
            <person name="Kruys A."/>
            <person name="Hutchinson M.I."/>
            <person name="Powell A.J."/>
            <person name="Barry K."/>
            <person name="Miller A.N."/>
            <person name="Grigoriev I.V."/>
            <person name="Debuchy R."/>
            <person name="Gladieux P."/>
            <person name="Thoren M.H."/>
            <person name="Johannesson H."/>
        </authorList>
    </citation>
    <scope>NUCLEOTIDE SEQUENCE</scope>
    <source>
        <strain evidence="8">CBS 103.79</strain>
    </source>
</reference>
<feature type="transmembrane region" description="Helical" evidence="6">
    <location>
        <begin position="56"/>
        <end position="79"/>
    </location>
</feature>
<feature type="domain" description="MARVEL" evidence="7">
    <location>
        <begin position="24"/>
        <end position="175"/>
    </location>
</feature>
<proteinExistence type="predicted"/>
<feature type="transmembrane region" description="Helical" evidence="6">
    <location>
        <begin position="30"/>
        <end position="50"/>
    </location>
</feature>
<feature type="transmembrane region" description="Helical" evidence="6">
    <location>
        <begin position="156"/>
        <end position="175"/>
    </location>
</feature>
<protein>
    <recommendedName>
        <fullName evidence="7">MARVEL domain-containing protein</fullName>
    </recommendedName>
</protein>
<comment type="subcellular location">
    <subcellularLocation>
        <location evidence="1">Membrane</location>
        <topology evidence="1">Multi-pass membrane protein</topology>
    </subcellularLocation>
</comment>
<feature type="non-terminal residue" evidence="8">
    <location>
        <position position="219"/>
    </location>
</feature>
<evidence type="ECO:0000256" key="6">
    <source>
        <dbReference type="SAM" id="Phobius"/>
    </source>
</evidence>
<feature type="transmembrane region" description="Helical" evidence="6">
    <location>
        <begin position="91"/>
        <end position="110"/>
    </location>
</feature>
<sequence>MEQPQQHTAARLPGREHIPIYPSPFIGLRIAQLVLAVIILGLAAYGVWGIDVLIDYFTGCALILAVAVLSIVASIYFLIAHYGPPAAYNYWAILGLDVFFVIMWLCAFALQASQIAPYVNFKAPSYYNHGFGFRKRALSSLTTAVSAVNTWSATQMAGAGLGALEFIFFIISLALHSIALHRHRAAGLHCMPPSSSSSSTPAAPATFTDKTPAYAPQPP</sequence>
<evidence type="ECO:0000256" key="5">
    <source>
        <dbReference type="SAM" id="MobiDB-lite"/>
    </source>
</evidence>
<keyword evidence="9" id="KW-1185">Reference proteome</keyword>
<evidence type="ECO:0000259" key="7">
    <source>
        <dbReference type="Pfam" id="PF01284"/>
    </source>
</evidence>
<evidence type="ECO:0000256" key="1">
    <source>
        <dbReference type="ARBA" id="ARBA00004141"/>
    </source>
</evidence>
<evidence type="ECO:0000313" key="8">
    <source>
        <dbReference type="EMBL" id="KAK3902745.1"/>
    </source>
</evidence>
<evidence type="ECO:0000256" key="3">
    <source>
        <dbReference type="ARBA" id="ARBA00022989"/>
    </source>
</evidence>
<gene>
    <name evidence="8" type="ORF">C8A05DRAFT_33525</name>
</gene>
<dbReference type="Proteomes" id="UP001303889">
    <property type="component" value="Unassembled WGS sequence"/>
</dbReference>
<evidence type="ECO:0000256" key="2">
    <source>
        <dbReference type="ARBA" id="ARBA00022692"/>
    </source>
</evidence>
<evidence type="ECO:0000313" key="9">
    <source>
        <dbReference type="Proteomes" id="UP001303889"/>
    </source>
</evidence>
<dbReference type="PANTHER" id="PTHR37451:SF4">
    <property type="entry name" value="MARVEL DOMAIN-CONTAINING PROTEIN"/>
    <property type="match status" value="1"/>
</dbReference>
<keyword evidence="3 6" id="KW-1133">Transmembrane helix</keyword>
<name>A0AAN6MLP7_9PEZI</name>
<accession>A0AAN6MLP7</accession>
<feature type="compositionally biased region" description="Low complexity" evidence="5">
    <location>
        <begin position="192"/>
        <end position="206"/>
    </location>
</feature>